<sequence>MDEPLLSSLCTICRIDPPKYTCPRCAVQTCSLRCSKRHKLWASCNGKRDPTVFRPISEVATAAGIDHDYNFIHGIETRIQRSEKRLIEDLGIVEAEELEHARMGIDEKELREQDGMNGKEYARGEVQMEKILKDRKIRVIKAPKGMRRNTENTTNWNRKHRCMNWQVEWIRAPNAERTLYKALDKFPLGHVFDIMFEEERKLSMTPEQKTAERKRKAAERGPRHSKKPKLEETTITAVSTLQNSETSAWNVTSVYSIPDAVQTEPPPPQKHRDYHFYLHRPLTPASYPKVLAPLDTNQRLSDLLRNRDVMEFPTVHVLEKAPENLPPTFMLENAYLEAVGGKVPRLDIDTEMSGTGKGASDDSNDSDDTSDSSVEEGEISE</sequence>
<dbReference type="PANTHER" id="PTHR13483">
    <property type="entry name" value="BOX C_D SNORNA PROTEIN 1-RELATED"/>
    <property type="match status" value="1"/>
</dbReference>
<keyword evidence="6" id="KW-0862">Zinc</keyword>
<evidence type="ECO:0000256" key="1">
    <source>
        <dbReference type="ARBA" id="ARBA00022499"/>
    </source>
</evidence>
<dbReference type="InterPro" id="IPR007529">
    <property type="entry name" value="Znf_HIT"/>
</dbReference>
<dbReference type="GO" id="GO:0070761">
    <property type="term" value="C:pre-snoRNP complex"/>
    <property type="evidence" value="ECO:0007669"/>
    <property type="project" value="TreeGrafter"/>
</dbReference>
<name>A0A1L7WGQ7_9HELO</name>
<keyword evidence="2" id="KW-0690">Ribosome biogenesis</keyword>
<dbReference type="Pfam" id="PF04438">
    <property type="entry name" value="zf-HIT"/>
    <property type="match status" value="1"/>
</dbReference>
<dbReference type="CDD" id="cd23023">
    <property type="entry name" value="zf-HIT_BCD1"/>
    <property type="match status" value="1"/>
</dbReference>
<keyword evidence="17" id="KW-1185">Reference proteome</keyword>
<dbReference type="FunFam" id="3.30.60.190:FF:000001">
    <property type="entry name" value="box C/D snoRNA protein 1"/>
    <property type="match status" value="1"/>
</dbReference>
<evidence type="ECO:0000256" key="7">
    <source>
        <dbReference type="ARBA" id="ARBA00022843"/>
    </source>
</evidence>
<keyword evidence="7" id="KW-0832">Ubl conjugation</keyword>
<evidence type="ECO:0000256" key="5">
    <source>
        <dbReference type="ARBA" id="ARBA00022771"/>
    </source>
</evidence>
<dbReference type="GO" id="GO:0048254">
    <property type="term" value="P:snoRNA localization"/>
    <property type="evidence" value="ECO:0007669"/>
    <property type="project" value="TreeGrafter"/>
</dbReference>
<keyword evidence="5 13" id="KW-0863">Zinc-finger</keyword>
<evidence type="ECO:0000259" key="15">
    <source>
        <dbReference type="PROSITE" id="PS51083"/>
    </source>
</evidence>
<dbReference type="Gene3D" id="3.30.60.190">
    <property type="match status" value="1"/>
</dbReference>
<evidence type="ECO:0000256" key="4">
    <source>
        <dbReference type="ARBA" id="ARBA00022723"/>
    </source>
</evidence>
<dbReference type="GO" id="GO:0000492">
    <property type="term" value="P:box C/D snoRNP assembly"/>
    <property type="evidence" value="ECO:0007669"/>
    <property type="project" value="TreeGrafter"/>
</dbReference>
<keyword evidence="4" id="KW-0479">Metal-binding</keyword>
<dbReference type="PANTHER" id="PTHR13483:SF11">
    <property type="entry name" value="ZINC FINGER HIT DOMAIN-CONTAINING PROTEIN 3"/>
    <property type="match status" value="1"/>
</dbReference>
<feature type="region of interest" description="Disordered" evidence="14">
    <location>
        <begin position="347"/>
        <end position="381"/>
    </location>
</feature>
<evidence type="ECO:0000256" key="2">
    <source>
        <dbReference type="ARBA" id="ARBA00022517"/>
    </source>
</evidence>
<organism evidence="16 17">
    <name type="scientific">Phialocephala subalpina</name>
    <dbReference type="NCBI Taxonomy" id="576137"/>
    <lineage>
        <taxon>Eukaryota</taxon>
        <taxon>Fungi</taxon>
        <taxon>Dikarya</taxon>
        <taxon>Ascomycota</taxon>
        <taxon>Pezizomycotina</taxon>
        <taxon>Leotiomycetes</taxon>
        <taxon>Helotiales</taxon>
        <taxon>Mollisiaceae</taxon>
        <taxon>Phialocephala</taxon>
        <taxon>Phialocephala fortinii species complex</taxon>
    </lineage>
</organism>
<evidence type="ECO:0000256" key="6">
    <source>
        <dbReference type="ARBA" id="ARBA00022833"/>
    </source>
</evidence>
<dbReference type="GO" id="GO:0005634">
    <property type="term" value="C:nucleus"/>
    <property type="evidence" value="ECO:0007669"/>
    <property type="project" value="TreeGrafter"/>
</dbReference>
<dbReference type="Pfam" id="PF25790">
    <property type="entry name" value="BCD1"/>
    <property type="match status" value="1"/>
</dbReference>
<dbReference type="AlphaFoldDB" id="A0A1L7WGQ7"/>
<evidence type="ECO:0000256" key="14">
    <source>
        <dbReference type="SAM" id="MobiDB-lite"/>
    </source>
</evidence>
<comment type="similarity">
    <text evidence="9">Belongs to the BCD1 family.</text>
</comment>
<dbReference type="GO" id="GO:0008270">
    <property type="term" value="F:zinc ion binding"/>
    <property type="evidence" value="ECO:0007669"/>
    <property type="project" value="UniProtKB-UniRule"/>
</dbReference>
<dbReference type="PROSITE" id="PS51083">
    <property type="entry name" value="ZF_HIT"/>
    <property type="match status" value="1"/>
</dbReference>
<evidence type="ECO:0000256" key="8">
    <source>
        <dbReference type="ARBA" id="ARBA00049598"/>
    </source>
</evidence>
<dbReference type="SUPFAM" id="SSF144232">
    <property type="entry name" value="HIT/MYND zinc finger-like"/>
    <property type="match status" value="1"/>
</dbReference>
<feature type="domain" description="HIT-type" evidence="15">
    <location>
        <begin position="10"/>
        <end position="44"/>
    </location>
</feature>
<evidence type="ECO:0000256" key="9">
    <source>
        <dbReference type="ARBA" id="ARBA00049654"/>
    </source>
</evidence>
<keyword evidence="1" id="KW-1017">Isopeptide bond</keyword>
<dbReference type="OrthoDB" id="272357at2759"/>
<dbReference type="InterPro" id="IPR057721">
    <property type="entry name" value="BCD1_alpha/beta"/>
</dbReference>
<gene>
    <name evidence="16" type="ORF">PAC_01825</name>
</gene>
<keyword evidence="3" id="KW-0597">Phosphoprotein</keyword>
<accession>A0A1L7WGQ7</accession>
<dbReference type="EMBL" id="FJOG01000002">
    <property type="protein sequence ID" value="CZR51948.1"/>
    <property type="molecule type" value="Genomic_DNA"/>
</dbReference>
<reference evidence="16 17" key="1">
    <citation type="submission" date="2016-03" db="EMBL/GenBank/DDBJ databases">
        <authorList>
            <person name="Ploux O."/>
        </authorList>
    </citation>
    <scope>NUCLEOTIDE SEQUENCE [LARGE SCALE GENOMIC DNA]</scope>
    <source>
        <strain evidence="16 17">UAMH 11012</strain>
    </source>
</reference>
<comment type="function">
    <text evidence="8">Required for box C/D snoRNAs accumulation involved in snoRNA processing, snoRNA transport to the nucleolus and ribosome biogenesis.</text>
</comment>
<protein>
    <recommendedName>
        <fullName evidence="11">Box C/D snoRNA protein 1</fullName>
    </recommendedName>
    <alternativeName>
        <fullName evidence="12">Zinc finger HIT domain-containing protein 6</fullName>
    </alternativeName>
</protein>
<feature type="compositionally biased region" description="Acidic residues" evidence="14">
    <location>
        <begin position="362"/>
        <end position="381"/>
    </location>
</feature>
<evidence type="ECO:0000313" key="16">
    <source>
        <dbReference type="EMBL" id="CZR51948.1"/>
    </source>
</evidence>
<evidence type="ECO:0000256" key="12">
    <source>
        <dbReference type="ARBA" id="ARBA00077531"/>
    </source>
</evidence>
<evidence type="ECO:0000313" key="17">
    <source>
        <dbReference type="Proteomes" id="UP000184330"/>
    </source>
</evidence>
<dbReference type="Proteomes" id="UP000184330">
    <property type="component" value="Unassembled WGS sequence"/>
</dbReference>
<evidence type="ECO:0000256" key="13">
    <source>
        <dbReference type="PROSITE-ProRule" id="PRU00453"/>
    </source>
</evidence>
<proteinExistence type="inferred from homology"/>
<evidence type="ECO:0000256" key="10">
    <source>
        <dbReference type="ARBA" id="ARBA00061949"/>
    </source>
</evidence>
<evidence type="ECO:0000256" key="3">
    <source>
        <dbReference type="ARBA" id="ARBA00022553"/>
    </source>
</evidence>
<feature type="region of interest" description="Disordered" evidence="14">
    <location>
        <begin position="203"/>
        <end position="229"/>
    </location>
</feature>
<dbReference type="GO" id="GO:0000463">
    <property type="term" value="P:maturation of LSU-rRNA from tricistronic rRNA transcript (SSU-rRNA, 5.8S rRNA, LSU-rRNA)"/>
    <property type="evidence" value="ECO:0007669"/>
    <property type="project" value="TreeGrafter"/>
</dbReference>
<evidence type="ECO:0000256" key="11">
    <source>
        <dbReference type="ARBA" id="ARBA00068630"/>
    </source>
</evidence>
<feature type="compositionally biased region" description="Basic and acidic residues" evidence="14">
    <location>
        <begin position="218"/>
        <end position="229"/>
    </location>
</feature>
<comment type="subunit">
    <text evidence="10">Interacts with FBL, SNU13, NOP58, NUFIP1, RUVBL1, RUVBL2 and TAF9. Interacts (via HIT-type zinc finger) with the RUVBL1/RUVBL2 complex in the presence of ADP.</text>
</comment>
<dbReference type="InterPro" id="IPR051639">
    <property type="entry name" value="BCD1"/>
</dbReference>
<dbReference type="STRING" id="576137.A0A1L7WGQ7"/>